<dbReference type="InterPro" id="IPR028322">
    <property type="entry name" value="PNRC-like_rgn"/>
</dbReference>
<organism evidence="4 5">
    <name type="scientific">Saccharomyces pastorianus</name>
    <name type="common">Lager yeast</name>
    <name type="synonym">Saccharomyces cerevisiae x Saccharomyces eubayanus</name>
    <dbReference type="NCBI Taxonomy" id="27292"/>
    <lineage>
        <taxon>Eukaryota</taxon>
        <taxon>Fungi</taxon>
        <taxon>Dikarya</taxon>
        <taxon>Ascomycota</taxon>
        <taxon>Saccharomycotina</taxon>
        <taxon>Saccharomycetes</taxon>
        <taxon>Saccharomycetales</taxon>
        <taxon>Saccharomycetaceae</taxon>
        <taxon>Saccharomyces</taxon>
    </lineage>
</organism>
<name>A0A6C1E6V0_SACPS</name>
<gene>
    <name evidence="4" type="primary">EDC1</name>
    <name evidence="4" type="ORF">GRS66_007420</name>
</gene>
<feature type="region of interest" description="Disordered" evidence="3">
    <location>
        <begin position="155"/>
        <end position="175"/>
    </location>
</feature>
<feature type="region of interest" description="Disordered" evidence="3">
    <location>
        <begin position="1"/>
        <end position="113"/>
    </location>
</feature>
<dbReference type="Pfam" id="PF15365">
    <property type="entry name" value="PNRC"/>
    <property type="match status" value="1"/>
</dbReference>
<sequence>MSTDTMYFNSSRLLPSAGRNKTNNLIKQKTRNNRARGNAAKNANNNNYITDIPPPQTLPNGQKPNFGHSSNKKPSFNQKKHSPPSSPSSTTTLGKKNRQNNKETPRQNNKDDTRLLSQNLKNLLLNQKQSPHGSQGIIPMGCNGSAKKLSHSYAGSTFATNGPREAKNLPKPSFL</sequence>
<keyword evidence="1" id="KW-0866">Nonsense-mediated mRNA decay</keyword>
<feature type="compositionally biased region" description="Polar residues" evidence="3">
    <location>
        <begin position="1"/>
        <end position="27"/>
    </location>
</feature>
<evidence type="ECO:0000313" key="4">
    <source>
        <dbReference type="EMBL" id="QID84885.1"/>
    </source>
</evidence>
<evidence type="ECO:0000256" key="1">
    <source>
        <dbReference type="ARBA" id="ARBA00023161"/>
    </source>
</evidence>
<dbReference type="GO" id="GO:0000184">
    <property type="term" value="P:nuclear-transcribed mRNA catabolic process, nonsense-mediated decay"/>
    <property type="evidence" value="ECO:0007669"/>
    <property type="project" value="UniProtKB-KW"/>
</dbReference>
<reference evidence="4 5" key="1">
    <citation type="journal article" date="2019" name="BMC Genomics">
        <title>Chromosome level assembly and comparative genome analysis confirm lager-brewing yeasts originated from a single hybridization.</title>
        <authorList>
            <person name="Salazar A.N."/>
            <person name="Gorter de Vries A.R."/>
            <person name="van den Broek M."/>
            <person name="Brouwers N."/>
            <person name="de la Torre Cortes P."/>
            <person name="Kuijpers N.G.A."/>
            <person name="Daran J.G."/>
            <person name="Abeel T."/>
        </authorList>
    </citation>
    <scope>NUCLEOTIDE SEQUENCE [LARGE SCALE GENOMIC DNA]</scope>
    <source>
        <strain evidence="4 5">CBS 1483</strain>
    </source>
</reference>
<evidence type="ECO:0000313" key="5">
    <source>
        <dbReference type="Proteomes" id="UP000501346"/>
    </source>
</evidence>
<dbReference type="OrthoDB" id="4069652at2759"/>
<feature type="compositionally biased region" description="Polar residues" evidence="3">
    <location>
        <begin position="58"/>
        <end position="77"/>
    </location>
</feature>
<dbReference type="Proteomes" id="UP000501346">
    <property type="component" value="Chromosome SeVII-ScVII"/>
</dbReference>
<proteinExistence type="inferred from homology"/>
<evidence type="ECO:0000256" key="2">
    <source>
        <dbReference type="ARBA" id="ARBA00061292"/>
    </source>
</evidence>
<dbReference type="AlphaFoldDB" id="A0A6C1E6V0"/>
<feature type="compositionally biased region" description="Basic and acidic residues" evidence="3">
    <location>
        <begin position="100"/>
        <end position="113"/>
    </location>
</feature>
<evidence type="ECO:0000256" key="3">
    <source>
        <dbReference type="SAM" id="MobiDB-lite"/>
    </source>
</evidence>
<keyword evidence="5" id="KW-1185">Reference proteome</keyword>
<feature type="compositionally biased region" description="Low complexity" evidence="3">
    <location>
        <begin position="35"/>
        <end position="47"/>
    </location>
</feature>
<dbReference type="EMBL" id="CP049004">
    <property type="protein sequence ID" value="QID84885.1"/>
    <property type="molecule type" value="Genomic_DNA"/>
</dbReference>
<accession>A0A6C1E6V0</accession>
<comment type="similarity">
    <text evidence="2">Belongs to the EDC family.</text>
</comment>
<protein>
    <submittedName>
        <fullName evidence="4">Enhancer of mRNA decapping</fullName>
    </submittedName>
</protein>